<dbReference type="PANTHER" id="PTHR38776:SF1">
    <property type="entry name" value="MLTA-INTERACTING PROTEIN-RELATED"/>
    <property type="match status" value="1"/>
</dbReference>
<keyword evidence="3" id="KW-0732">Signal</keyword>
<evidence type="ECO:0000256" key="4">
    <source>
        <dbReference type="ARBA" id="ARBA00023136"/>
    </source>
</evidence>
<comment type="subcellular location">
    <subcellularLocation>
        <location evidence="1">Cell outer membrane</location>
    </subcellularLocation>
</comment>
<keyword evidence="7" id="KW-1185">Reference proteome</keyword>
<evidence type="ECO:0000256" key="5">
    <source>
        <dbReference type="ARBA" id="ARBA00023237"/>
    </source>
</evidence>
<evidence type="ECO:0008006" key="8">
    <source>
        <dbReference type="Google" id="ProtNLM"/>
    </source>
</evidence>
<keyword evidence="5" id="KW-0998">Cell outer membrane</keyword>
<dbReference type="PANTHER" id="PTHR38776">
    <property type="entry name" value="MLTA-INTERACTING PROTEIN-RELATED"/>
    <property type="match status" value="1"/>
</dbReference>
<dbReference type="Proteomes" id="UP000410984">
    <property type="component" value="Unassembled WGS sequence"/>
</dbReference>
<evidence type="ECO:0000256" key="1">
    <source>
        <dbReference type="ARBA" id="ARBA00004442"/>
    </source>
</evidence>
<name>A0A509EMF8_9HYPH</name>
<accession>A0A509EMF8</accession>
<evidence type="ECO:0000256" key="3">
    <source>
        <dbReference type="ARBA" id="ARBA00022729"/>
    </source>
</evidence>
<comment type="similarity">
    <text evidence="2">Belongs to the MipA/OmpV family.</text>
</comment>
<dbReference type="GO" id="GO:0009279">
    <property type="term" value="C:cell outer membrane"/>
    <property type="evidence" value="ECO:0007669"/>
    <property type="project" value="UniProtKB-SubCell"/>
</dbReference>
<dbReference type="AlphaFoldDB" id="A0A509EMF8"/>
<proteinExistence type="inferred from homology"/>
<evidence type="ECO:0000313" key="7">
    <source>
        <dbReference type="Proteomes" id="UP000410984"/>
    </source>
</evidence>
<gene>
    <name evidence="6" type="ORF">MET9862_05063</name>
</gene>
<dbReference type="Pfam" id="PF06629">
    <property type="entry name" value="MipA"/>
    <property type="match status" value="1"/>
</dbReference>
<keyword evidence="4" id="KW-0472">Membrane</keyword>
<dbReference type="EMBL" id="CABFPH010000124">
    <property type="protein sequence ID" value="VUD74433.1"/>
    <property type="molecule type" value="Genomic_DNA"/>
</dbReference>
<evidence type="ECO:0000313" key="6">
    <source>
        <dbReference type="EMBL" id="VUD74433.1"/>
    </source>
</evidence>
<reference evidence="6 7" key="1">
    <citation type="submission" date="2019-06" db="EMBL/GenBank/DDBJ databases">
        <authorList>
            <person name="Rodrigo-Torres L."/>
            <person name="Arahal R. D."/>
            <person name="Lucena T."/>
        </authorList>
    </citation>
    <scope>NUCLEOTIDE SEQUENCE [LARGE SCALE GENOMIC DNA]</scope>
    <source>
        <strain evidence="6 7">SB0023/3</strain>
    </source>
</reference>
<dbReference type="InterPro" id="IPR010583">
    <property type="entry name" value="MipA"/>
</dbReference>
<protein>
    <recommendedName>
        <fullName evidence="8">MipA/OmpV family protein</fullName>
    </recommendedName>
</protein>
<sequence length="255" mass="27310">MTSAVSARADDLSALFEPRTLVSVGSLFGASPRYPGARTTGFWGFPYLSFRGPDEPRSWWSPDDGLDASLIRQGPVELGAVLDLRDGRSARDDRRLLGLPGRPLAPAFGLFAEVWPVQDILRLRAEVTQGVRDHDGVVAKLGADLVGHFGRFTLSGGPRLVLGDAAATRLDFDVPVRTALVNPLLTPYRASAGPRSIGATAAVSYDWSESWQILAYLRYDRIVGSAAGSPIVRRIGQADAVTIGSGLIHTFAIGQ</sequence>
<organism evidence="6 7">
    <name type="scientific">Methylobacterium symbioticum</name>
    <dbReference type="NCBI Taxonomy" id="2584084"/>
    <lineage>
        <taxon>Bacteria</taxon>
        <taxon>Pseudomonadati</taxon>
        <taxon>Pseudomonadota</taxon>
        <taxon>Alphaproteobacteria</taxon>
        <taxon>Hyphomicrobiales</taxon>
        <taxon>Methylobacteriaceae</taxon>
        <taxon>Methylobacterium</taxon>
    </lineage>
</organism>
<evidence type="ECO:0000256" key="2">
    <source>
        <dbReference type="ARBA" id="ARBA00005722"/>
    </source>
</evidence>